<keyword evidence="4" id="KW-1185">Reference proteome</keyword>
<feature type="region of interest" description="Disordered" evidence="1">
    <location>
        <begin position="1"/>
        <end position="45"/>
    </location>
</feature>
<dbReference type="GeneID" id="3552376"/>
<evidence type="ECO:0000256" key="2">
    <source>
        <dbReference type="SAM" id="Phobius"/>
    </source>
</evidence>
<dbReference type="AlphaFoldDB" id="Q4DZS5"/>
<sequence>MKTTPSKKKKKKHRRIAASAGIKRAPPPPAGEGGRHPKTPTAPLETRCGGKKWFLSLPPRSSGFLGAFVLLKVFLFSGVLAPPAAFFTTPRARVWNRFRSSFWCVCFSCAPFFGFFCCCGLSYFWRFFFYFYFYVFSLLSGVLLWSVQGMHRWDAFKPLVSSLCKKKPSWETAIAHYQRSLLEVGSSLELEHAQRIALLFLKQKGGPGQLSSWARLFSFEDIPTCSLMLKALVRHDLWRSAINLWVWNPNDATGEALIDELAFCNMWEQSIYVLQQLIMNENFCRDSKKKITGDIIEEKHIGSDVALALNDAFRLANDPTFIPPEERRRRGTIPHLVNTAFPLKSQWQMAISLLVRLSERDISSDTRKELLDVAAARSAYQAGRMEDTFFWIKETEYFRESKSLQRTFFRSAISIQRYEEAISILEILSNHGIEEIPSGSLQDLCKCFVREYNAGKYVELLDRFSTVVLKCSSRIYSKETRDELRHFFQSNAVDTTALDFVGSLERTRGSTFIFGDRSHLEGIVKSATDIDKAASALLHKGYWKASLELLKRLLEVKPLNKNEEVLIEAARVSLGSWKTAILFIA</sequence>
<gene>
    <name evidence="3" type="ORF">Tc00.1047053507711.30</name>
</gene>
<name>Q4DZS5_TRYCC</name>
<feature type="transmembrane region" description="Helical" evidence="2">
    <location>
        <begin position="129"/>
        <end position="147"/>
    </location>
</feature>
<accession>Q4DZS5</accession>
<dbReference type="RefSeq" id="XP_819849.1">
    <property type="nucleotide sequence ID" value="XM_814756.1"/>
</dbReference>
<dbReference type="KEGG" id="tcr:507711.30"/>
<keyword evidence="2" id="KW-0812">Transmembrane</keyword>
<evidence type="ECO:0000313" key="4">
    <source>
        <dbReference type="Proteomes" id="UP000002296"/>
    </source>
</evidence>
<dbReference type="EMBL" id="AAHK01000074">
    <property type="protein sequence ID" value="EAN97998.1"/>
    <property type="molecule type" value="Genomic_DNA"/>
</dbReference>
<organism evidence="3 4">
    <name type="scientific">Trypanosoma cruzi (strain CL Brener)</name>
    <dbReference type="NCBI Taxonomy" id="353153"/>
    <lineage>
        <taxon>Eukaryota</taxon>
        <taxon>Discoba</taxon>
        <taxon>Euglenozoa</taxon>
        <taxon>Kinetoplastea</taxon>
        <taxon>Metakinetoplastina</taxon>
        <taxon>Trypanosomatida</taxon>
        <taxon>Trypanosomatidae</taxon>
        <taxon>Trypanosoma</taxon>
        <taxon>Schizotrypanum</taxon>
    </lineage>
</organism>
<keyword evidence="2" id="KW-1133">Transmembrane helix</keyword>
<protein>
    <submittedName>
        <fullName evidence="3">Uncharacterized protein</fullName>
    </submittedName>
</protein>
<keyword evidence="2" id="KW-0472">Membrane</keyword>
<comment type="caution">
    <text evidence="3">The sequence shown here is derived from an EMBL/GenBank/DDBJ whole genome shotgun (WGS) entry which is preliminary data.</text>
</comment>
<feature type="transmembrane region" description="Helical" evidence="2">
    <location>
        <begin position="64"/>
        <end position="88"/>
    </location>
</feature>
<dbReference type="InParanoid" id="Q4DZS5"/>
<feature type="transmembrane region" description="Helical" evidence="2">
    <location>
        <begin position="100"/>
        <end position="123"/>
    </location>
</feature>
<evidence type="ECO:0000313" key="3">
    <source>
        <dbReference type="EMBL" id="EAN97998.1"/>
    </source>
</evidence>
<dbReference type="Proteomes" id="UP000002296">
    <property type="component" value="Unassembled WGS sequence"/>
</dbReference>
<evidence type="ECO:0000256" key="1">
    <source>
        <dbReference type="SAM" id="MobiDB-lite"/>
    </source>
</evidence>
<feature type="compositionally biased region" description="Basic residues" evidence="1">
    <location>
        <begin position="1"/>
        <end position="16"/>
    </location>
</feature>
<proteinExistence type="predicted"/>
<dbReference type="eggNOG" id="ENOG502S4X9">
    <property type="taxonomic scope" value="Eukaryota"/>
</dbReference>
<dbReference type="PaxDb" id="353153-Q4DZS5"/>
<reference evidence="3 4" key="1">
    <citation type="journal article" date="2005" name="Science">
        <title>The genome sequence of Trypanosoma cruzi, etiologic agent of Chagas disease.</title>
        <authorList>
            <person name="El-Sayed N.M."/>
            <person name="Myler P.J."/>
            <person name="Bartholomeu D.C."/>
            <person name="Nilsson D."/>
            <person name="Aggarwal G."/>
            <person name="Tran A.N."/>
            <person name="Ghedin E."/>
            <person name="Worthey E.A."/>
            <person name="Delcher A.L."/>
            <person name="Blandin G."/>
            <person name="Westenberger S.J."/>
            <person name="Caler E."/>
            <person name="Cerqueira G.C."/>
            <person name="Branche C."/>
            <person name="Haas B."/>
            <person name="Anupama A."/>
            <person name="Arner E."/>
            <person name="Aslund L."/>
            <person name="Attipoe P."/>
            <person name="Bontempi E."/>
            <person name="Bringaud F."/>
            <person name="Burton P."/>
            <person name="Cadag E."/>
            <person name="Campbell D.A."/>
            <person name="Carrington M."/>
            <person name="Crabtree J."/>
            <person name="Darban H."/>
            <person name="da Silveira J.F."/>
            <person name="de Jong P."/>
            <person name="Edwards K."/>
            <person name="Englund P.T."/>
            <person name="Fazelina G."/>
            <person name="Feldblyum T."/>
            <person name="Ferella M."/>
            <person name="Frasch A.C."/>
            <person name="Gull K."/>
            <person name="Horn D."/>
            <person name="Hou L."/>
            <person name="Huang Y."/>
            <person name="Kindlund E."/>
            <person name="Klingbeil M."/>
            <person name="Kluge S."/>
            <person name="Koo H."/>
            <person name="Lacerda D."/>
            <person name="Levin M.J."/>
            <person name="Lorenzi H."/>
            <person name="Louie T."/>
            <person name="Machado C.R."/>
            <person name="McCulloch R."/>
            <person name="McKenna A."/>
            <person name="Mizuno Y."/>
            <person name="Mottram J.C."/>
            <person name="Nelson S."/>
            <person name="Ochaya S."/>
            <person name="Osoegawa K."/>
            <person name="Pai G."/>
            <person name="Parsons M."/>
            <person name="Pentony M."/>
            <person name="Pettersson U."/>
            <person name="Pop M."/>
            <person name="Ramirez J.L."/>
            <person name="Rinta J."/>
            <person name="Robertson L."/>
            <person name="Salzberg S.L."/>
            <person name="Sanchez D.O."/>
            <person name="Seyler A."/>
            <person name="Sharma R."/>
            <person name="Shetty J."/>
            <person name="Simpson A.J."/>
            <person name="Sisk E."/>
            <person name="Tammi M.T."/>
            <person name="Tarleton R."/>
            <person name="Teixeira S."/>
            <person name="Van Aken S."/>
            <person name="Vogt C."/>
            <person name="Ward P.N."/>
            <person name="Wickstead B."/>
            <person name="Wortman J."/>
            <person name="White O."/>
            <person name="Fraser C.M."/>
            <person name="Stuart K.D."/>
            <person name="Andersson B."/>
        </authorList>
    </citation>
    <scope>NUCLEOTIDE SEQUENCE [LARGE SCALE GENOMIC DNA]</scope>
    <source>
        <strain evidence="3 4">CL Brener</strain>
    </source>
</reference>